<evidence type="ECO:0000313" key="3">
    <source>
        <dbReference type="EMBL" id="SDW06092.1"/>
    </source>
</evidence>
<dbReference type="PANTHER" id="PTHR30535">
    <property type="entry name" value="VITAMIN B12-BINDING PROTEIN"/>
    <property type="match status" value="1"/>
</dbReference>
<dbReference type="InterPro" id="IPR002491">
    <property type="entry name" value="ABC_transptr_periplasmic_BD"/>
</dbReference>
<dbReference type="Proteomes" id="UP000182589">
    <property type="component" value="Unassembled WGS sequence"/>
</dbReference>
<name>A0A1H2QG36_9BACL</name>
<feature type="domain" description="Fe/B12 periplasmic-binding" evidence="2">
    <location>
        <begin position="5"/>
        <end position="261"/>
    </location>
</feature>
<dbReference type="Gene3D" id="3.40.50.1980">
    <property type="entry name" value="Nitrogenase molybdenum iron protein domain"/>
    <property type="match status" value="2"/>
</dbReference>
<reference evidence="4" key="1">
    <citation type="submission" date="2016-10" db="EMBL/GenBank/DDBJ databases">
        <authorList>
            <person name="Varghese N."/>
        </authorList>
    </citation>
    <scope>NUCLEOTIDE SEQUENCE [LARGE SCALE GENOMIC DNA]</scope>
    <source>
        <strain evidence="4">DSM 12489</strain>
    </source>
</reference>
<comment type="similarity">
    <text evidence="1">Belongs to the bacterial solute-binding protein 8 family.</text>
</comment>
<dbReference type="PANTHER" id="PTHR30535:SF34">
    <property type="entry name" value="MOLYBDATE-BINDING PROTEIN MOLA"/>
    <property type="match status" value="1"/>
</dbReference>
<proteinExistence type="inferred from homology"/>
<evidence type="ECO:0000256" key="1">
    <source>
        <dbReference type="ARBA" id="ARBA00008814"/>
    </source>
</evidence>
<keyword evidence="4" id="KW-1185">Reference proteome</keyword>
<dbReference type="EMBL" id="FNOJ01000001">
    <property type="protein sequence ID" value="SDW06092.1"/>
    <property type="molecule type" value="Genomic_DNA"/>
</dbReference>
<organism evidence="3 4">
    <name type="scientific">Alicyclobacillus hesperidum</name>
    <dbReference type="NCBI Taxonomy" id="89784"/>
    <lineage>
        <taxon>Bacteria</taxon>
        <taxon>Bacillati</taxon>
        <taxon>Bacillota</taxon>
        <taxon>Bacilli</taxon>
        <taxon>Bacillales</taxon>
        <taxon>Alicyclobacillaceae</taxon>
        <taxon>Alicyclobacillus</taxon>
    </lineage>
</organism>
<dbReference type="SUPFAM" id="SSF53807">
    <property type="entry name" value="Helical backbone' metal receptor"/>
    <property type="match status" value="1"/>
</dbReference>
<dbReference type="Pfam" id="PF01497">
    <property type="entry name" value="Peripla_BP_2"/>
    <property type="match status" value="1"/>
</dbReference>
<protein>
    <submittedName>
        <fullName evidence="3">Iron complex transport system substrate-binding protein</fullName>
    </submittedName>
</protein>
<evidence type="ECO:0000313" key="4">
    <source>
        <dbReference type="Proteomes" id="UP000182589"/>
    </source>
</evidence>
<evidence type="ECO:0000259" key="2">
    <source>
        <dbReference type="PROSITE" id="PS50983"/>
    </source>
</evidence>
<dbReference type="PROSITE" id="PS50983">
    <property type="entry name" value="FE_B12_PBP"/>
    <property type="match status" value="1"/>
</dbReference>
<accession>A0A1H2QG36</accession>
<sequence>MYPERIVCLAAEIPAILYELGALDRVVGISAYTTRPPEALNIPKVSGFQNGSIKRILDTKPDVAILTSAVQNGLAAELGKAGVTVIHLYPQRLQDLFSTITLLGNIVGAPDRASALNERLETAIDAVRREANRLPRRPRVYFEEWMDPLITGIGWVSDVIELAGGEDVFRTKATGGLSASERIIQPEEVIAADPEIVFASWCGKPFRQEEFYARPGFSQISAVHKDRVYEWSGEILQCGPMLVDTLASLHQVIAKVARTEH</sequence>
<gene>
    <name evidence="3" type="ORF">SAMN04489725_101246</name>
</gene>
<dbReference type="InterPro" id="IPR050902">
    <property type="entry name" value="ABC_Transporter_SBP"/>
</dbReference>
<dbReference type="RefSeq" id="WP_074691295.1">
    <property type="nucleotide sequence ID" value="NZ_FNOJ01000001.1"/>
</dbReference>
<dbReference type="AlphaFoldDB" id="A0A1H2QG36"/>
<dbReference type="STRING" id="89784.SAMN04489725_101246"/>